<dbReference type="Proteomes" id="UP000023152">
    <property type="component" value="Unassembled WGS sequence"/>
</dbReference>
<dbReference type="EMBL" id="ASPP01028280">
    <property type="protein sequence ID" value="ETO05309.1"/>
    <property type="molecule type" value="Genomic_DNA"/>
</dbReference>
<organism evidence="1 2">
    <name type="scientific">Reticulomyxa filosa</name>
    <dbReference type="NCBI Taxonomy" id="46433"/>
    <lineage>
        <taxon>Eukaryota</taxon>
        <taxon>Sar</taxon>
        <taxon>Rhizaria</taxon>
        <taxon>Retaria</taxon>
        <taxon>Foraminifera</taxon>
        <taxon>Monothalamids</taxon>
        <taxon>Reticulomyxidae</taxon>
        <taxon>Reticulomyxa</taxon>
    </lineage>
</organism>
<gene>
    <name evidence="1" type="ORF">RFI_32087</name>
</gene>
<protein>
    <submittedName>
        <fullName evidence="1">Uncharacterized protein</fullName>
    </submittedName>
</protein>
<feature type="non-terminal residue" evidence="1">
    <location>
        <position position="1"/>
    </location>
</feature>
<comment type="caution">
    <text evidence="1">The sequence shown here is derived from an EMBL/GenBank/DDBJ whole genome shotgun (WGS) entry which is preliminary data.</text>
</comment>
<dbReference type="AlphaFoldDB" id="X6LUK5"/>
<accession>X6LUK5</accession>
<reference evidence="1 2" key="1">
    <citation type="journal article" date="2013" name="Curr. Biol.">
        <title>The Genome of the Foraminiferan Reticulomyxa filosa.</title>
        <authorList>
            <person name="Glockner G."/>
            <person name="Hulsmann N."/>
            <person name="Schleicher M."/>
            <person name="Noegel A.A."/>
            <person name="Eichinger L."/>
            <person name="Gallinger C."/>
            <person name="Pawlowski J."/>
            <person name="Sierra R."/>
            <person name="Euteneuer U."/>
            <person name="Pillet L."/>
            <person name="Moustafa A."/>
            <person name="Platzer M."/>
            <person name="Groth M."/>
            <person name="Szafranski K."/>
            <person name="Schliwa M."/>
        </authorList>
    </citation>
    <scope>NUCLEOTIDE SEQUENCE [LARGE SCALE GENOMIC DNA]</scope>
</reference>
<proteinExistence type="predicted"/>
<evidence type="ECO:0000313" key="1">
    <source>
        <dbReference type="EMBL" id="ETO05309.1"/>
    </source>
</evidence>
<keyword evidence="2" id="KW-1185">Reference proteome</keyword>
<sequence length="136" mass="15800">SNIQLNGHCVLQWNHQQTNTNEMYLLSFGGQGKNEQSLIFQIKYKKAKEKNLSAVNTWILLKHSNIGQLDHIMIGAREVVDGINNDLLFITCFPKSIEVLDLKTLKYITNLKNKIFANRRASIWNWISLFYTMNNE</sequence>
<evidence type="ECO:0000313" key="2">
    <source>
        <dbReference type="Proteomes" id="UP000023152"/>
    </source>
</evidence>
<name>X6LUK5_RETFI</name>